<dbReference type="EMBL" id="CP071504">
    <property type="protein sequence ID" value="QSX30527.1"/>
    <property type="molecule type" value="Genomic_DNA"/>
</dbReference>
<dbReference type="InterPro" id="IPR036145">
    <property type="entry name" value="MinC_C_sf"/>
</dbReference>
<keyword evidence="1" id="KW-0175">Coiled coil</keyword>
<gene>
    <name evidence="3" type="ORF">JYB88_02370</name>
</gene>
<name>A0A975ALL6_9GAMM</name>
<accession>A0A975ALL6</accession>
<evidence type="ECO:0000313" key="4">
    <source>
        <dbReference type="Proteomes" id="UP000663281"/>
    </source>
</evidence>
<dbReference type="RefSeq" id="WP_207321864.1">
    <property type="nucleotide sequence ID" value="NZ_CP071501.1"/>
</dbReference>
<evidence type="ECO:0000259" key="2">
    <source>
        <dbReference type="Pfam" id="PF20250"/>
    </source>
</evidence>
<sequence length="556" mass="61246">MLAPELFELSSDGNKVELRLIPNNNGPISRDDLVHLLHLPEFSSFCPLEPVIQKAVLQTNKLCGTEDGKFEQFFAVAERRDGQIEIVISDDHMQAEMIITSAWGGKQVTLQDILKALKTDGVAMGLSKQRIELLLRQLPTLAPGEQCRQIIANGKEAINGVNARLDRKVPLARERLLQPQERDDGTVDMRDLGAVIMVRPNDVLMVKIPATEGTAGYTVTGQPLEPKPGKDVTMTPGNGCDFSPKDPNKLIALVAGQPVETRSGMQVDDVLQIKNVDVKYGHVNFKGSVLVSGDVCEGMHVKATGDITVMGFVDSAILEAEGDVIVSKGVIGRQLGGNKLSTQIKAKGQICAQFVQYSQLEAEGNILVTKQLLHSHSITHGCLTVSDATGRRGDLVGGVVQADQGIKAVVIGATAGTRTELYCAMKHGDLRQELKQLDESVKALVVASLDIEGRLRKLPPKSEWQNDPVMLEQVQMMLEEKNRIQEERNREELEFEHLRIEADNYFNHYRIEAHKHIFGNVEIHIGNAFNRTQREHGPCIVSNQGQEINFDYSARG</sequence>
<dbReference type="InterPro" id="IPR046865">
    <property type="entry name" value="FapA_b_solenoid"/>
</dbReference>
<reference evidence="3 4" key="1">
    <citation type="submission" date="2021-03" db="EMBL/GenBank/DDBJ databases">
        <title>Novel species identification of genus Shewanella.</title>
        <authorList>
            <person name="Liu G."/>
            <person name="Zhang Q."/>
        </authorList>
    </citation>
    <scope>NUCLEOTIDE SEQUENCE [LARGE SCALE GENOMIC DNA]</scope>
    <source>
        <strain evidence="3 4">FJAT-53726</strain>
    </source>
</reference>
<evidence type="ECO:0000313" key="3">
    <source>
        <dbReference type="EMBL" id="QSX30527.1"/>
    </source>
</evidence>
<dbReference type="SUPFAM" id="SSF63848">
    <property type="entry name" value="Cell-division inhibitor MinC, C-terminal domain"/>
    <property type="match status" value="1"/>
</dbReference>
<dbReference type="InterPro" id="IPR005646">
    <property type="entry name" value="FapA"/>
</dbReference>
<proteinExistence type="predicted"/>
<dbReference type="PANTHER" id="PTHR38032:SF1">
    <property type="entry name" value="RNA-BINDING PROTEIN KHPB N-TERMINAL DOMAIN-CONTAINING PROTEIN"/>
    <property type="match status" value="1"/>
</dbReference>
<protein>
    <submittedName>
        <fullName evidence="3">DUF342 domain-containing protein</fullName>
    </submittedName>
</protein>
<dbReference type="Pfam" id="PF03961">
    <property type="entry name" value="FapA"/>
    <property type="match status" value="1"/>
</dbReference>
<dbReference type="Proteomes" id="UP000663281">
    <property type="component" value="Chromosome"/>
</dbReference>
<dbReference type="InterPro" id="IPR046866">
    <property type="entry name" value="FapA_N"/>
</dbReference>
<feature type="coiled-coil region" evidence="1">
    <location>
        <begin position="474"/>
        <end position="501"/>
    </location>
</feature>
<feature type="domain" description="Flagellar Assembly Protein A N-terminal region" evidence="2">
    <location>
        <begin position="84"/>
        <end position="261"/>
    </location>
</feature>
<dbReference type="AlphaFoldDB" id="A0A975ALL6"/>
<organism evidence="3 4">
    <name type="scientific">Shewanella cyperi</name>
    <dbReference type="NCBI Taxonomy" id="2814292"/>
    <lineage>
        <taxon>Bacteria</taxon>
        <taxon>Pseudomonadati</taxon>
        <taxon>Pseudomonadota</taxon>
        <taxon>Gammaproteobacteria</taxon>
        <taxon>Alteromonadales</taxon>
        <taxon>Shewanellaceae</taxon>
        <taxon>Shewanella</taxon>
    </lineage>
</organism>
<dbReference type="GO" id="GO:0000902">
    <property type="term" value="P:cell morphogenesis"/>
    <property type="evidence" value="ECO:0007669"/>
    <property type="project" value="InterPro"/>
</dbReference>
<dbReference type="KEGG" id="scyp:JYB88_02370"/>
<dbReference type="PANTHER" id="PTHR38032">
    <property type="entry name" value="POLYMERASE-RELATED"/>
    <property type="match status" value="1"/>
</dbReference>
<keyword evidence="4" id="KW-1185">Reference proteome</keyword>
<dbReference type="Pfam" id="PF20250">
    <property type="entry name" value="FapA_N"/>
    <property type="match status" value="1"/>
</dbReference>
<evidence type="ECO:0000256" key="1">
    <source>
        <dbReference type="SAM" id="Coils"/>
    </source>
</evidence>